<evidence type="ECO:0000313" key="3">
    <source>
        <dbReference type="Proteomes" id="UP000233551"/>
    </source>
</evidence>
<dbReference type="AlphaFoldDB" id="A0A2I0KEZ1"/>
<reference evidence="2 3" key="1">
    <citation type="submission" date="2017-11" db="EMBL/GenBank/DDBJ databases">
        <title>De-novo sequencing of pomegranate (Punica granatum L.) genome.</title>
        <authorList>
            <person name="Akparov Z."/>
            <person name="Amiraslanov A."/>
            <person name="Hajiyeva S."/>
            <person name="Abbasov M."/>
            <person name="Kaur K."/>
            <person name="Hamwieh A."/>
            <person name="Solovyev V."/>
            <person name="Salamov A."/>
            <person name="Braich B."/>
            <person name="Kosarev P."/>
            <person name="Mahmoud A."/>
            <person name="Hajiyev E."/>
            <person name="Babayeva S."/>
            <person name="Izzatullayeva V."/>
            <person name="Mammadov A."/>
            <person name="Mammadov A."/>
            <person name="Sharifova S."/>
            <person name="Ojaghi J."/>
            <person name="Eynullazada K."/>
            <person name="Bayramov B."/>
            <person name="Abdulazimova A."/>
            <person name="Shahmuradov I."/>
        </authorList>
    </citation>
    <scope>NUCLEOTIDE SEQUENCE [LARGE SCALE GENOMIC DNA]</scope>
    <source>
        <strain evidence="3">cv. AG2017</strain>
        <tissue evidence="2">Leaf</tissue>
    </source>
</reference>
<feature type="compositionally biased region" description="Low complexity" evidence="1">
    <location>
        <begin position="110"/>
        <end position="127"/>
    </location>
</feature>
<dbReference type="EMBL" id="PGOL01000643">
    <property type="protein sequence ID" value="PKI67082.1"/>
    <property type="molecule type" value="Genomic_DNA"/>
</dbReference>
<feature type="region of interest" description="Disordered" evidence="1">
    <location>
        <begin position="34"/>
        <end position="57"/>
    </location>
</feature>
<dbReference type="Proteomes" id="UP000233551">
    <property type="component" value="Unassembled WGS sequence"/>
</dbReference>
<proteinExistence type="predicted"/>
<gene>
    <name evidence="2" type="ORF">CRG98_012503</name>
</gene>
<evidence type="ECO:0000313" key="2">
    <source>
        <dbReference type="EMBL" id="PKI67082.1"/>
    </source>
</evidence>
<evidence type="ECO:0000256" key="1">
    <source>
        <dbReference type="SAM" id="MobiDB-lite"/>
    </source>
</evidence>
<sequence>MNAGNPLFFQTWAEENVKGEGELNEIWDIGEGIRDGGEKGQLNMFGPTSEEEGRDRVLMGDQEEEGRARVLMSDRRLNGQNGLAKQGEESPQLSRPSESTERAAQDAMTSPQPNNSSGPNSSSPVQV</sequence>
<feature type="region of interest" description="Disordered" evidence="1">
    <location>
        <begin position="71"/>
        <end position="127"/>
    </location>
</feature>
<name>A0A2I0KEZ1_PUNGR</name>
<keyword evidence="3" id="KW-1185">Reference proteome</keyword>
<organism evidence="2 3">
    <name type="scientific">Punica granatum</name>
    <name type="common">Pomegranate</name>
    <dbReference type="NCBI Taxonomy" id="22663"/>
    <lineage>
        <taxon>Eukaryota</taxon>
        <taxon>Viridiplantae</taxon>
        <taxon>Streptophyta</taxon>
        <taxon>Embryophyta</taxon>
        <taxon>Tracheophyta</taxon>
        <taxon>Spermatophyta</taxon>
        <taxon>Magnoliopsida</taxon>
        <taxon>eudicotyledons</taxon>
        <taxon>Gunneridae</taxon>
        <taxon>Pentapetalae</taxon>
        <taxon>rosids</taxon>
        <taxon>malvids</taxon>
        <taxon>Myrtales</taxon>
        <taxon>Lythraceae</taxon>
        <taxon>Punica</taxon>
    </lineage>
</organism>
<accession>A0A2I0KEZ1</accession>
<comment type="caution">
    <text evidence="2">The sequence shown here is derived from an EMBL/GenBank/DDBJ whole genome shotgun (WGS) entry which is preliminary data.</text>
</comment>
<protein>
    <submittedName>
        <fullName evidence="2">Uncharacterized protein</fullName>
    </submittedName>
</protein>
<feature type="compositionally biased region" description="Polar residues" evidence="1">
    <location>
        <begin position="78"/>
        <end position="97"/>
    </location>
</feature>